<dbReference type="EMBL" id="LR798270">
    <property type="protein sequence ID" value="CAB5218989.1"/>
    <property type="molecule type" value="Genomic_DNA"/>
</dbReference>
<organism evidence="1">
    <name type="scientific">uncultured Caudovirales phage</name>
    <dbReference type="NCBI Taxonomy" id="2100421"/>
    <lineage>
        <taxon>Viruses</taxon>
        <taxon>Duplodnaviria</taxon>
        <taxon>Heunggongvirae</taxon>
        <taxon>Uroviricota</taxon>
        <taxon>Caudoviricetes</taxon>
        <taxon>Peduoviridae</taxon>
        <taxon>Maltschvirus</taxon>
        <taxon>Maltschvirus maltsch</taxon>
    </lineage>
</organism>
<evidence type="ECO:0000313" key="1">
    <source>
        <dbReference type="EMBL" id="CAB4127907.1"/>
    </source>
</evidence>
<accession>A0A6J5L3X3</accession>
<name>A0A6J5L3X3_9CAUD</name>
<protein>
    <submittedName>
        <fullName evidence="1">Bacteriophage phiJL001, Gp84, N-terminal</fullName>
    </submittedName>
</protein>
<sequence>MTIDLSSYAAIQTALFCRVAVPNYAILRFSNYNRPITINSESYTNLGTLLGVTDTTSDIRAVAGTLTVTIAGIPNSSIAEVMSQQFKGSDIEIWRVFFDANSGQMLNITGNPAGRFQGIVTNWSLEEDFTQGSTTSSNRIAFTCSSRVAQMSNKVSGRRTNSADMKRWYPTDVAFDRVAQLANTNYNFGAVVK</sequence>
<gene>
    <name evidence="1" type="ORF">UFOVP109_4</name>
    <name evidence="2" type="ORF">UFOVP224_17</name>
</gene>
<evidence type="ECO:0000313" key="2">
    <source>
        <dbReference type="EMBL" id="CAB5218989.1"/>
    </source>
</evidence>
<dbReference type="EMBL" id="LR796227">
    <property type="protein sequence ID" value="CAB4127907.1"/>
    <property type="molecule type" value="Genomic_DNA"/>
</dbReference>
<dbReference type="Pfam" id="PF09931">
    <property type="entry name" value="Phage_phiJL001_Gp84_N"/>
    <property type="match status" value="1"/>
</dbReference>
<proteinExistence type="predicted"/>
<reference evidence="1" key="1">
    <citation type="submission" date="2020-04" db="EMBL/GenBank/DDBJ databases">
        <authorList>
            <person name="Chiriac C."/>
            <person name="Salcher M."/>
            <person name="Ghai R."/>
            <person name="Kavagutti S V."/>
        </authorList>
    </citation>
    <scope>NUCLEOTIDE SEQUENCE</scope>
</reference>